<organism evidence="1 2">
    <name type="scientific">Parascaris univalens</name>
    <name type="common">Nematode worm</name>
    <dbReference type="NCBI Taxonomy" id="6257"/>
    <lineage>
        <taxon>Eukaryota</taxon>
        <taxon>Metazoa</taxon>
        <taxon>Ecdysozoa</taxon>
        <taxon>Nematoda</taxon>
        <taxon>Chromadorea</taxon>
        <taxon>Rhabditida</taxon>
        <taxon>Spirurina</taxon>
        <taxon>Ascaridomorpha</taxon>
        <taxon>Ascaridoidea</taxon>
        <taxon>Ascarididae</taxon>
        <taxon>Parascaris</taxon>
    </lineage>
</organism>
<dbReference type="InterPro" id="IPR050693">
    <property type="entry name" value="Hsp70_NEF-Inhibitors"/>
</dbReference>
<dbReference type="PANTHER" id="PTHR19316:SF18">
    <property type="entry name" value="HSP70-BINDING PROTEIN 1"/>
    <property type="match status" value="1"/>
</dbReference>
<dbReference type="PANTHER" id="PTHR19316">
    <property type="entry name" value="PROTEIN FOLDING REGULATOR"/>
    <property type="match status" value="1"/>
</dbReference>
<keyword evidence="1" id="KW-1185">Reference proteome</keyword>
<dbReference type="Proteomes" id="UP000887569">
    <property type="component" value="Unplaced"/>
</dbReference>
<evidence type="ECO:0000313" key="2">
    <source>
        <dbReference type="WBParaSite" id="PgR065_g010_t01"/>
    </source>
</evidence>
<reference evidence="2" key="1">
    <citation type="submission" date="2022-11" db="UniProtKB">
        <authorList>
            <consortium name="WormBaseParasite"/>
        </authorList>
    </citation>
    <scope>IDENTIFICATION</scope>
</reference>
<dbReference type="GO" id="GO:0000774">
    <property type="term" value="F:adenyl-nucleotide exchange factor activity"/>
    <property type="evidence" value="ECO:0007669"/>
    <property type="project" value="TreeGrafter"/>
</dbReference>
<dbReference type="GO" id="GO:0005783">
    <property type="term" value="C:endoplasmic reticulum"/>
    <property type="evidence" value="ECO:0007669"/>
    <property type="project" value="TreeGrafter"/>
</dbReference>
<proteinExistence type="predicted"/>
<dbReference type="AlphaFoldDB" id="A0A915BXX4"/>
<name>A0A915BXX4_PARUN</name>
<dbReference type="WBParaSite" id="PgR065_g010_t01">
    <property type="protein sequence ID" value="PgR065_g010_t01"/>
    <property type="gene ID" value="PgR065_g010"/>
</dbReference>
<sequence>SRGVSIMSDPGGVPNAAWKDLMIAAQTIAGDTSGEPKEMSAEDRKFLESAMSDMVEKSDPVRHMKTLISELKALKEPTSEDIDNLTGIIDALENIVCQVDAAVDFCTLGGLAEVQRLMDCQCNEARVEVLRLIPTLAQHNPRVQDVMLEQEIMAALMSLLVSTDECSSVRVKALSGISAIVRAHERAYTRFRQLNGFVVLMDAFKFAHHSGDERVANKTAIVFANLAHDLGYQGAVDHGLPSCLIYMYGDLPPSSDAATYLREYIDMNISLKNIDCENKAIIEGALKRQLKYMKEHKDDDEDAIRNTEEMISRLSV</sequence>
<protein>
    <submittedName>
        <fullName evidence="2">Nucleotide exchange factor Fes1 domain-containing protein</fullName>
    </submittedName>
</protein>
<dbReference type="InterPro" id="IPR016024">
    <property type="entry name" value="ARM-type_fold"/>
</dbReference>
<evidence type="ECO:0000313" key="1">
    <source>
        <dbReference type="Proteomes" id="UP000887569"/>
    </source>
</evidence>
<accession>A0A915BXX4</accession>
<dbReference type="InterPro" id="IPR011989">
    <property type="entry name" value="ARM-like"/>
</dbReference>
<dbReference type="Gene3D" id="1.25.10.10">
    <property type="entry name" value="Leucine-rich Repeat Variant"/>
    <property type="match status" value="1"/>
</dbReference>
<dbReference type="SUPFAM" id="SSF48371">
    <property type="entry name" value="ARM repeat"/>
    <property type="match status" value="1"/>
</dbReference>